<keyword evidence="1" id="KW-0812">Transmembrane</keyword>
<dbReference type="InterPro" id="IPR025461">
    <property type="entry name" value="ABA4-like"/>
</dbReference>
<evidence type="ECO:0000256" key="1">
    <source>
        <dbReference type="SAM" id="Phobius"/>
    </source>
</evidence>
<dbReference type="EMBL" id="JBDPGJ010000001">
    <property type="protein sequence ID" value="MEX0404123.1"/>
    <property type="molecule type" value="Genomic_DNA"/>
</dbReference>
<dbReference type="Proteomes" id="UP001556692">
    <property type="component" value="Unassembled WGS sequence"/>
</dbReference>
<organism evidence="2 3">
    <name type="scientific">Aquibium pacificus</name>
    <dbReference type="NCBI Taxonomy" id="3153579"/>
    <lineage>
        <taxon>Bacteria</taxon>
        <taxon>Pseudomonadati</taxon>
        <taxon>Pseudomonadota</taxon>
        <taxon>Alphaproteobacteria</taxon>
        <taxon>Hyphomicrobiales</taxon>
        <taxon>Phyllobacteriaceae</taxon>
        <taxon>Aquibium</taxon>
    </lineage>
</organism>
<evidence type="ECO:0000313" key="3">
    <source>
        <dbReference type="Proteomes" id="UP001556692"/>
    </source>
</evidence>
<feature type="transmembrane region" description="Helical" evidence="1">
    <location>
        <begin position="77"/>
        <end position="97"/>
    </location>
</feature>
<keyword evidence="3" id="KW-1185">Reference proteome</keyword>
<sequence length="145" mass="15537">MSPDAIFQYANSLALVGWVLLLASPFAPRIANAAAAYGIPLLFAVVYSGLVLAFWTSAEGGFDSLSNVAALFQTREMLLAGWLHYLAFDLFVGAWIVRSARDAGVPFWMVVPCLAATFLFGPAGFLAFVAIRQVRTRMAADVSAA</sequence>
<keyword evidence="1" id="KW-1133">Transmembrane helix</keyword>
<comment type="caution">
    <text evidence="2">The sequence shown here is derived from an EMBL/GenBank/DDBJ whole genome shotgun (WGS) entry which is preliminary data.</text>
</comment>
<gene>
    <name evidence="2" type="ORF">ABGN05_00445</name>
</gene>
<keyword evidence="1" id="KW-0472">Membrane</keyword>
<name>A0ABV3SCN8_9HYPH</name>
<accession>A0ABV3SCN8</accession>
<feature type="transmembrane region" description="Helical" evidence="1">
    <location>
        <begin position="6"/>
        <end position="27"/>
    </location>
</feature>
<dbReference type="RefSeq" id="WP_367952029.1">
    <property type="nucleotide sequence ID" value="NZ_JBDPGJ010000001.1"/>
</dbReference>
<proteinExistence type="predicted"/>
<feature type="transmembrane region" description="Helical" evidence="1">
    <location>
        <begin position="109"/>
        <end position="131"/>
    </location>
</feature>
<protein>
    <submittedName>
        <fullName evidence="2">ABA4-like family protein</fullName>
    </submittedName>
</protein>
<evidence type="ECO:0000313" key="2">
    <source>
        <dbReference type="EMBL" id="MEX0404123.1"/>
    </source>
</evidence>
<dbReference type="Pfam" id="PF14108">
    <property type="entry name" value="ABA4-like"/>
    <property type="match status" value="1"/>
</dbReference>
<feature type="transmembrane region" description="Helical" evidence="1">
    <location>
        <begin position="34"/>
        <end position="57"/>
    </location>
</feature>
<reference evidence="2 3" key="1">
    <citation type="submission" date="2024-05" db="EMBL/GenBank/DDBJ databases">
        <authorList>
            <person name="Jiang F."/>
        </authorList>
    </citation>
    <scope>NUCLEOTIDE SEQUENCE [LARGE SCALE GENOMIC DNA]</scope>
    <source>
        <strain evidence="2 3">LZ166</strain>
    </source>
</reference>